<evidence type="ECO:0000256" key="5">
    <source>
        <dbReference type="ARBA" id="ARBA00023004"/>
    </source>
</evidence>
<keyword evidence="5" id="KW-0408">Iron</keyword>
<evidence type="ECO:0000256" key="2">
    <source>
        <dbReference type="ARBA" id="ARBA00022821"/>
    </source>
</evidence>
<protein>
    <submittedName>
        <fullName evidence="7">Uncharacterized protein</fullName>
    </submittedName>
</protein>
<proteinExistence type="predicted"/>
<evidence type="ECO:0000313" key="8">
    <source>
        <dbReference type="Proteomes" id="UP001472677"/>
    </source>
</evidence>
<keyword evidence="2" id="KW-0611">Plant defense</keyword>
<dbReference type="InterPro" id="IPR010255">
    <property type="entry name" value="Haem_peroxidase_sf"/>
</dbReference>
<feature type="compositionally biased region" description="Low complexity" evidence="6">
    <location>
        <begin position="15"/>
        <end position="24"/>
    </location>
</feature>
<accession>A0ABR2BAR4</accession>
<dbReference type="SUPFAM" id="SSF48113">
    <property type="entry name" value="Heme-dependent peroxidases"/>
    <property type="match status" value="1"/>
</dbReference>
<dbReference type="PROSITE" id="PS50292">
    <property type="entry name" value="PEROXIDASE_3"/>
    <property type="match status" value="1"/>
</dbReference>
<dbReference type="Proteomes" id="UP001472677">
    <property type="component" value="Unassembled WGS sequence"/>
</dbReference>
<reference evidence="7 8" key="1">
    <citation type="journal article" date="2024" name="G3 (Bethesda)">
        <title>Genome assembly of Hibiscus sabdariffa L. provides insights into metabolisms of medicinal natural products.</title>
        <authorList>
            <person name="Kim T."/>
        </authorList>
    </citation>
    <scope>NUCLEOTIDE SEQUENCE [LARGE SCALE GENOMIC DNA]</scope>
    <source>
        <strain evidence="7">TK-2024</strain>
        <tissue evidence="7">Old leaves</tissue>
    </source>
</reference>
<keyword evidence="1" id="KW-0479">Metal-binding</keyword>
<dbReference type="InterPro" id="IPR050783">
    <property type="entry name" value="Oxylipin_biosynth_metab"/>
</dbReference>
<dbReference type="InterPro" id="IPR019791">
    <property type="entry name" value="Haem_peroxidase_animal"/>
</dbReference>
<comment type="caution">
    <text evidence="7">The sequence shown here is derived from an EMBL/GenBank/DDBJ whole genome shotgun (WGS) entry which is preliminary data.</text>
</comment>
<dbReference type="Pfam" id="PF03098">
    <property type="entry name" value="An_peroxidase"/>
    <property type="match status" value="1"/>
</dbReference>
<gene>
    <name evidence="7" type="ORF">V6N12_033232</name>
</gene>
<name>A0ABR2BAR4_9ROSI</name>
<keyword evidence="8" id="KW-1185">Reference proteome</keyword>
<evidence type="ECO:0000256" key="1">
    <source>
        <dbReference type="ARBA" id="ARBA00022723"/>
    </source>
</evidence>
<dbReference type="PANTHER" id="PTHR11903:SF11">
    <property type="entry name" value="ALPHA-DIOXYGENASE 1"/>
    <property type="match status" value="1"/>
</dbReference>
<evidence type="ECO:0000313" key="7">
    <source>
        <dbReference type="EMBL" id="KAK8504015.1"/>
    </source>
</evidence>
<dbReference type="PANTHER" id="PTHR11903">
    <property type="entry name" value="PROSTAGLANDIN G/H SYNTHASE"/>
    <property type="match status" value="1"/>
</dbReference>
<keyword evidence="3" id="KW-0223">Dioxygenase</keyword>
<evidence type="ECO:0000256" key="4">
    <source>
        <dbReference type="ARBA" id="ARBA00023002"/>
    </source>
</evidence>
<sequence>MYAARSVFRSAASRATAASRVATAPKPMPRPTCSPIRISKQNPLSSRVFRSPVELSCCVETMLPYHTATASALLTSMLSASRRSSGWAPEDSLQLRNTNNVAPGPNKSSPLLKEVPMPDLIDHKGEKVLTEIGFTTQFVSMGHQVCGGLELWNYPAWLRDLVLHDADGKNKPDHVDLAALEIYRDRERKVARYNQFRRALLLIPISKWEDLTQDKDVIEVLKEVYGDEVEELDIMVGLMVEEKIKGFATSKTTFFIFQLMASRRLEAERFFTSECNEETYTKKGLEWVNTTESLKDVLDCHCPEIPKKWINSTSAFSVWDSPKFNVVSAKVVMVKTSVKKEPKIMKGNGARHNLLKSCKVQREIENVIIIDSPKSVREDLQGIMQGSSGSRRGKLFLVINIDHDEYVKMDDPEFCVECGGDFNCDASSRKSCFVYDFQRKYTGLNDDDCWFIKEKNLKHSFLMLKLIYLEERFMKGPHSGDSNQEFSQALFGMMLANPTLLYMLLLEMVTAMGSPIWWKVKNVLLAMLL</sequence>
<evidence type="ECO:0000256" key="3">
    <source>
        <dbReference type="ARBA" id="ARBA00022964"/>
    </source>
</evidence>
<feature type="region of interest" description="Disordered" evidence="6">
    <location>
        <begin position="15"/>
        <end position="39"/>
    </location>
</feature>
<evidence type="ECO:0000256" key="6">
    <source>
        <dbReference type="SAM" id="MobiDB-lite"/>
    </source>
</evidence>
<dbReference type="EMBL" id="JBBPBM010000146">
    <property type="protein sequence ID" value="KAK8504015.1"/>
    <property type="molecule type" value="Genomic_DNA"/>
</dbReference>
<feature type="compositionally biased region" description="Polar residues" evidence="6">
    <location>
        <begin position="94"/>
        <end position="109"/>
    </location>
</feature>
<keyword evidence="4" id="KW-0560">Oxidoreductase</keyword>
<feature type="region of interest" description="Disordered" evidence="6">
    <location>
        <begin position="88"/>
        <end position="113"/>
    </location>
</feature>
<dbReference type="Gene3D" id="1.10.640.10">
    <property type="entry name" value="Haem peroxidase domain superfamily, animal type"/>
    <property type="match status" value="1"/>
</dbReference>
<organism evidence="7 8">
    <name type="scientific">Hibiscus sabdariffa</name>
    <name type="common">roselle</name>
    <dbReference type="NCBI Taxonomy" id="183260"/>
    <lineage>
        <taxon>Eukaryota</taxon>
        <taxon>Viridiplantae</taxon>
        <taxon>Streptophyta</taxon>
        <taxon>Embryophyta</taxon>
        <taxon>Tracheophyta</taxon>
        <taxon>Spermatophyta</taxon>
        <taxon>Magnoliopsida</taxon>
        <taxon>eudicotyledons</taxon>
        <taxon>Gunneridae</taxon>
        <taxon>Pentapetalae</taxon>
        <taxon>rosids</taxon>
        <taxon>malvids</taxon>
        <taxon>Malvales</taxon>
        <taxon>Malvaceae</taxon>
        <taxon>Malvoideae</taxon>
        <taxon>Hibiscus</taxon>
    </lineage>
</organism>
<dbReference type="InterPro" id="IPR037120">
    <property type="entry name" value="Haem_peroxidase_sf_animal"/>
</dbReference>